<evidence type="ECO:0000313" key="2">
    <source>
        <dbReference type="Proteomes" id="UP000182870"/>
    </source>
</evidence>
<organism evidence="1 2">
    <name type="scientific">Streptococcus equinus</name>
    <name type="common">Streptococcus bovis</name>
    <dbReference type="NCBI Taxonomy" id="1335"/>
    <lineage>
        <taxon>Bacteria</taxon>
        <taxon>Bacillati</taxon>
        <taxon>Bacillota</taxon>
        <taxon>Bacilli</taxon>
        <taxon>Lactobacillales</taxon>
        <taxon>Streptococcaceae</taxon>
        <taxon>Streptococcus</taxon>
    </lineage>
</organism>
<protein>
    <recommendedName>
        <fullName evidence="3">CopG family transcriptional regulator</fullName>
    </recommendedName>
</protein>
<sequence>MQEEKKRSRGRPATGLKRNKKIAINFTQEEIDYIKTKAKDNGLSIPNLILKALKKI</sequence>
<name>A0A1H0Y2S0_STREI</name>
<proteinExistence type="predicted"/>
<evidence type="ECO:0000313" key="1">
    <source>
        <dbReference type="EMBL" id="SDQ09457.1"/>
    </source>
</evidence>
<accession>A0A1H0Y2S0</accession>
<dbReference type="OrthoDB" id="9965337at2"/>
<dbReference type="EMBL" id="FNKE01000001">
    <property type="protein sequence ID" value="SDQ09457.1"/>
    <property type="molecule type" value="Genomic_DNA"/>
</dbReference>
<dbReference type="Proteomes" id="UP000182870">
    <property type="component" value="Unassembled WGS sequence"/>
</dbReference>
<gene>
    <name evidence="1" type="ORF">SAMN05216392_0384</name>
</gene>
<evidence type="ECO:0008006" key="3">
    <source>
        <dbReference type="Google" id="ProtNLM"/>
    </source>
</evidence>
<dbReference type="AlphaFoldDB" id="A0A1H0Y2S0"/>
<reference evidence="1 2" key="1">
    <citation type="submission" date="2016-10" db="EMBL/GenBank/DDBJ databases">
        <authorList>
            <person name="de Groot N.N."/>
        </authorList>
    </citation>
    <scope>NUCLEOTIDE SEQUENCE [LARGE SCALE GENOMIC DNA]</scope>
    <source>
        <strain evidence="1 2">Sb05</strain>
    </source>
</reference>
<dbReference type="RefSeq" id="WP_159427748.1">
    <property type="nucleotide sequence ID" value="NZ_FNKE01000001.1"/>
</dbReference>